<comment type="caution">
    <text evidence="1">The sequence shown here is derived from an EMBL/GenBank/DDBJ whole genome shotgun (WGS) entry which is preliminary data.</text>
</comment>
<dbReference type="EMBL" id="MU267721">
    <property type="protein sequence ID" value="KAH7910230.1"/>
    <property type="molecule type" value="Genomic_DNA"/>
</dbReference>
<evidence type="ECO:0000313" key="2">
    <source>
        <dbReference type="Proteomes" id="UP000790377"/>
    </source>
</evidence>
<protein>
    <submittedName>
        <fullName evidence="1">Uncharacterized protein</fullName>
    </submittedName>
</protein>
<organism evidence="1 2">
    <name type="scientific">Hygrophoropsis aurantiaca</name>
    <dbReference type="NCBI Taxonomy" id="72124"/>
    <lineage>
        <taxon>Eukaryota</taxon>
        <taxon>Fungi</taxon>
        <taxon>Dikarya</taxon>
        <taxon>Basidiomycota</taxon>
        <taxon>Agaricomycotina</taxon>
        <taxon>Agaricomycetes</taxon>
        <taxon>Agaricomycetidae</taxon>
        <taxon>Boletales</taxon>
        <taxon>Coniophorineae</taxon>
        <taxon>Hygrophoropsidaceae</taxon>
        <taxon>Hygrophoropsis</taxon>
    </lineage>
</organism>
<proteinExistence type="predicted"/>
<gene>
    <name evidence="1" type="ORF">BJ138DRAFT_131627</name>
</gene>
<evidence type="ECO:0000313" key="1">
    <source>
        <dbReference type="EMBL" id="KAH7910230.1"/>
    </source>
</evidence>
<reference evidence="1" key="1">
    <citation type="journal article" date="2021" name="New Phytol.">
        <title>Evolutionary innovations through gain and loss of genes in the ectomycorrhizal Boletales.</title>
        <authorList>
            <person name="Wu G."/>
            <person name="Miyauchi S."/>
            <person name="Morin E."/>
            <person name="Kuo A."/>
            <person name="Drula E."/>
            <person name="Varga T."/>
            <person name="Kohler A."/>
            <person name="Feng B."/>
            <person name="Cao Y."/>
            <person name="Lipzen A."/>
            <person name="Daum C."/>
            <person name="Hundley H."/>
            <person name="Pangilinan J."/>
            <person name="Johnson J."/>
            <person name="Barry K."/>
            <person name="LaButti K."/>
            <person name="Ng V."/>
            <person name="Ahrendt S."/>
            <person name="Min B."/>
            <person name="Choi I.G."/>
            <person name="Park H."/>
            <person name="Plett J.M."/>
            <person name="Magnuson J."/>
            <person name="Spatafora J.W."/>
            <person name="Nagy L.G."/>
            <person name="Henrissat B."/>
            <person name="Grigoriev I.V."/>
            <person name="Yang Z.L."/>
            <person name="Xu J."/>
            <person name="Martin F.M."/>
        </authorList>
    </citation>
    <scope>NUCLEOTIDE SEQUENCE</scope>
    <source>
        <strain evidence="1">ATCC 28755</strain>
    </source>
</reference>
<accession>A0ACB8AA20</accession>
<keyword evidence="2" id="KW-1185">Reference proteome</keyword>
<name>A0ACB8AA20_9AGAM</name>
<dbReference type="Proteomes" id="UP000790377">
    <property type="component" value="Unassembled WGS sequence"/>
</dbReference>
<sequence>MLQRSAELQLPYTSFKMSPSHQPTSTERELNTMTVSALAFLLWDLFTTLDTEIDCIWNKPHKSPIKWLFILTRYTAIAVLGMNIAVYVNGAPPPIGCKGFLALQTTTVEVMITLVEFILLLRVVALYNGNLRLRTFLMGLVIVGTTTTMIAFAVTANDFGFGDLCSITHTTRSTDFAITFIVTEFIILLLTLVKGVHTLCTSDRRIPLVEVMLRDGILSYLSCLIIAIPTTFLFVVRHDPNILVLEPWFIAIYSCAGCRLVLNMQVMGSVDHQSHTMQSLPIISSHIIIDPPGDTIHDAIS</sequence>